<comment type="caution">
    <text evidence="3">The sequence shown here is derived from an EMBL/GenBank/DDBJ whole genome shotgun (WGS) entry which is preliminary data.</text>
</comment>
<feature type="domain" description="CN hydrolase" evidence="2">
    <location>
        <begin position="7"/>
        <end position="249"/>
    </location>
</feature>
<organism evidence="3 4">
    <name type="scientific">Aspergillus eucalypticola (strain CBS 122712 / IBT 29274)</name>
    <dbReference type="NCBI Taxonomy" id="1448314"/>
    <lineage>
        <taxon>Eukaryota</taxon>
        <taxon>Fungi</taxon>
        <taxon>Dikarya</taxon>
        <taxon>Ascomycota</taxon>
        <taxon>Pezizomycotina</taxon>
        <taxon>Eurotiomycetes</taxon>
        <taxon>Eurotiomycetidae</taxon>
        <taxon>Eurotiales</taxon>
        <taxon>Aspergillaceae</taxon>
        <taxon>Aspergillus</taxon>
        <taxon>Aspergillus subgen. Circumdati</taxon>
    </lineage>
</organism>
<dbReference type="PANTHER" id="PTHR46044">
    <property type="entry name" value="NITRILASE"/>
    <property type="match status" value="1"/>
</dbReference>
<dbReference type="PROSITE" id="PS50263">
    <property type="entry name" value="CN_HYDROLASE"/>
    <property type="match status" value="1"/>
</dbReference>
<gene>
    <name evidence="3" type="ORF">BO83DRAFT_447826</name>
</gene>
<proteinExistence type="inferred from homology"/>
<evidence type="ECO:0000256" key="1">
    <source>
        <dbReference type="ARBA" id="ARBA00008129"/>
    </source>
</evidence>
<dbReference type="InterPro" id="IPR003010">
    <property type="entry name" value="C-N_Hydrolase"/>
</dbReference>
<dbReference type="PANTHER" id="PTHR46044:SF1">
    <property type="entry name" value="CN HYDROLASE DOMAIN-CONTAINING PROTEIN"/>
    <property type="match status" value="1"/>
</dbReference>
<keyword evidence="4" id="KW-1185">Reference proteome</keyword>
<dbReference type="GeneID" id="37058620"/>
<evidence type="ECO:0000313" key="3">
    <source>
        <dbReference type="EMBL" id="PWY69969.1"/>
    </source>
</evidence>
<dbReference type="Proteomes" id="UP000246171">
    <property type="component" value="Unassembled WGS sequence"/>
</dbReference>
<reference evidence="3" key="1">
    <citation type="submission" date="2016-12" db="EMBL/GenBank/DDBJ databases">
        <title>The genomes of Aspergillus section Nigri reveals drivers in fungal speciation.</title>
        <authorList>
            <consortium name="DOE Joint Genome Institute"/>
            <person name="Vesth T.C."/>
            <person name="Nybo J."/>
            <person name="Theobald S."/>
            <person name="Brandl J."/>
            <person name="Frisvad J.C."/>
            <person name="Nielsen K.F."/>
            <person name="Lyhne E.K."/>
            <person name="Kogle M.E."/>
            <person name="Kuo A."/>
            <person name="Riley R."/>
            <person name="Clum A."/>
            <person name="Nolan M."/>
            <person name="Lipzen A."/>
            <person name="Salamov A."/>
            <person name="Henrissat B."/>
            <person name="Wiebenga A."/>
            <person name="De vries R.P."/>
            <person name="Grigoriev I.V."/>
            <person name="Mortensen U.H."/>
            <person name="Andersen M.R."/>
            <person name="Baker S.E."/>
        </authorList>
    </citation>
    <scope>NUCLEOTIDE SEQUENCE</scope>
    <source>
        <strain evidence="3">CBS 122712</strain>
    </source>
</reference>
<dbReference type="AlphaFoldDB" id="A0A317V996"/>
<dbReference type="InterPro" id="IPR036526">
    <property type="entry name" value="C-N_Hydrolase_sf"/>
</dbReference>
<dbReference type="OrthoDB" id="10250282at2759"/>
<dbReference type="InterPro" id="IPR044149">
    <property type="entry name" value="Nitrilases_CHs"/>
</dbReference>
<dbReference type="Pfam" id="PF00795">
    <property type="entry name" value="CN_hydrolase"/>
    <property type="match status" value="1"/>
</dbReference>
<dbReference type="RefSeq" id="XP_025386663.1">
    <property type="nucleotide sequence ID" value="XM_025536658.1"/>
</dbReference>
<dbReference type="SUPFAM" id="SSF56317">
    <property type="entry name" value="Carbon-nitrogen hydrolase"/>
    <property type="match status" value="1"/>
</dbReference>
<evidence type="ECO:0000313" key="4">
    <source>
        <dbReference type="Proteomes" id="UP000246171"/>
    </source>
</evidence>
<dbReference type="VEuPathDB" id="FungiDB:BO83DRAFT_447826"/>
<comment type="similarity">
    <text evidence="1">Belongs to the carbon-nitrogen hydrolase superfamily. Nitrilase family.</text>
</comment>
<protein>
    <submittedName>
        <fullName evidence="3">Aliphatic nitrilase</fullName>
    </submittedName>
</protein>
<dbReference type="GO" id="GO:0003824">
    <property type="term" value="F:catalytic activity"/>
    <property type="evidence" value="ECO:0007669"/>
    <property type="project" value="InterPro"/>
</dbReference>
<sequence>MAESQKMKVALNRDWTGMNIDISQTTEMGLRLMREDKDAGATLITFPELWFPGFPKWREQNDWKKTHLASYIENSLEIGSHEWNTLVDGIVRGSGNYIYMAQALISRDGEVVMHLRKLRPSGSERGMFSDGTVDQLRVVNTPLGRVGMLQCGEHFYPSMNFVMAAQRPKLHIGAWPFALNFDDDTYSIFYNATLVTRGAGSYALNSGAYVLMPSVGYCFIYDALMRIVAAMENDVDYQKHSILYHTLDISDLHDTQDHDPDAQASWAVLQQLDDAFPATIPHEQGSLVPRRETSIEYLTSTDMKWSESAPGTPWPENLAH</sequence>
<dbReference type="Gene3D" id="3.60.110.10">
    <property type="entry name" value="Carbon-nitrogen hydrolase"/>
    <property type="match status" value="1"/>
</dbReference>
<name>A0A317V996_ASPEC</name>
<evidence type="ECO:0000259" key="2">
    <source>
        <dbReference type="PROSITE" id="PS50263"/>
    </source>
</evidence>
<dbReference type="EMBL" id="MSFU01000017">
    <property type="protein sequence ID" value="PWY69969.1"/>
    <property type="molecule type" value="Genomic_DNA"/>
</dbReference>
<accession>A0A317V996</accession>